<feature type="transmembrane region" description="Helical" evidence="1">
    <location>
        <begin position="280"/>
        <end position="298"/>
    </location>
</feature>
<feature type="transmembrane region" description="Helical" evidence="1">
    <location>
        <begin position="152"/>
        <end position="171"/>
    </location>
</feature>
<keyword evidence="1" id="KW-0812">Transmembrane</keyword>
<feature type="transmembrane region" description="Helical" evidence="1">
    <location>
        <begin position="88"/>
        <end position="108"/>
    </location>
</feature>
<feature type="transmembrane region" description="Helical" evidence="1">
    <location>
        <begin position="207"/>
        <end position="226"/>
    </location>
</feature>
<accession>A0ABR8WS39</accession>
<name>A0ABR8WS39_9MICO</name>
<reference evidence="2 3" key="1">
    <citation type="submission" date="2020-08" db="EMBL/GenBank/DDBJ databases">
        <title>A Genomic Blueprint of the Chicken Gut Microbiome.</title>
        <authorList>
            <person name="Gilroy R."/>
            <person name="Ravi A."/>
            <person name="Getino M."/>
            <person name="Pursley I."/>
            <person name="Horton D.L."/>
            <person name="Alikhan N.-F."/>
            <person name="Baker D."/>
            <person name="Gharbi K."/>
            <person name="Hall N."/>
            <person name="Watson M."/>
            <person name="Adriaenssens E.M."/>
            <person name="Foster-Nyarko E."/>
            <person name="Jarju S."/>
            <person name="Secka A."/>
            <person name="Antonio M."/>
            <person name="Oren A."/>
            <person name="Chaudhuri R."/>
            <person name="La Ragione R.M."/>
            <person name="Hildebrand F."/>
            <person name="Pallen M.J."/>
        </authorList>
    </citation>
    <scope>NUCLEOTIDE SEQUENCE [LARGE SCALE GENOMIC DNA]</scope>
    <source>
        <strain evidence="2 3">Re57</strain>
    </source>
</reference>
<organism evidence="2 3">
    <name type="scientific">Brevibacterium gallinarum</name>
    <dbReference type="NCBI Taxonomy" id="2762220"/>
    <lineage>
        <taxon>Bacteria</taxon>
        <taxon>Bacillati</taxon>
        <taxon>Actinomycetota</taxon>
        <taxon>Actinomycetes</taxon>
        <taxon>Micrococcales</taxon>
        <taxon>Brevibacteriaceae</taxon>
        <taxon>Brevibacterium</taxon>
    </lineage>
</organism>
<keyword evidence="3" id="KW-1185">Reference proteome</keyword>
<feature type="transmembrane region" description="Helical" evidence="1">
    <location>
        <begin position="62"/>
        <end position="82"/>
    </location>
</feature>
<proteinExistence type="predicted"/>
<keyword evidence="1" id="KW-0472">Membrane</keyword>
<dbReference type="PIRSF" id="PIRSF009141">
    <property type="entry name" value="UCP009141"/>
    <property type="match status" value="1"/>
</dbReference>
<keyword evidence="1" id="KW-1133">Transmembrane helix</keyword>
<evidence type="ECO:0000313" key="3">
    <source>
        <dbReference type="Proteomes" id="UP000651517"/>
    </source>
</evidence>
<feature type="transmembrane region" description="Helical" evidence="1">
    <location>
        <begin position="238"/>
        <end position="260"/>
    </location>
</feature>
<gene>
    <name evidence="2" type="ORF">H9634_03715</name>
</gene>
<dbReference type="EMBL" id="JACSPY010000002">
    <property type="protein sequence ID" value="MBD8019891.1"/>
    <property type="molecule type" value="Genomic_DNA"/>
</dbReference>
<dbReference type="RefSeq" id="WP_191725423.1">
    <property type="nucleotide sequence ID" value="NZ_JACSPY010000002.1"/>
</dbReference>
<evidence type="ECO:0000256" key="1">
    <source>
        <dbReference type="SAM" id="Phobius"/>
    </source>
</evidence>
<evidence type="ECO:0000313" key="2">
    <source>
        <dbReference type="EMBL" id="MBD8019891.1"/>
    </source>
</evidence>
<dbReference type="InterPro" id="IPR008535">
    <property type="entry name" value="DUF817"/>
</dbReference>
<protein>
    <submittedName>
        <fullName evidence="2">DUF817 domain-containing protein</fullName>
    </submittedName>
</protein>
<dbReference type="Proteomes" id="UP000651517">
    <property type="component" value="Unassembled WGS sequence"/>
</dbReference>
<feature type="transmembrane region" description="Helical" evidence="1">
    <location>
        <begin position="183"/>
        <end position="201"/>
    </location>
</feature>
<feature type="transmembrane region" description="Helical" evidence="1">
    <location>
        <begin position="115"/>
        <end position="132"/>
    </location>
</feature>
<sequence>MCPSRRPDFTRVEAAIDEWAHRRLATGRRPLHSAGAVQQPCARKSTTAHALTEFTVFVLKQAWACLFGAAMLAALVLTHFFYPAEAGMSRSDALVLIAIGIQVVMVIGRLETGRELWVIILFHVVGTGMELFKTSVGSWSYGGDGLLFIGSVPLYTGFMYAAVGSYLVRVFKLFHLRFTNYPPIWLTALIAVAIYVNFFTHHYLPDIRWLLVAAVLVIWGRCVMHFRNHRDQPYRRMPVLVSFIGVAFFIWIAENIGTYTGSWIYPHQNDGWELVSISKLVAWFLLMIISVVLVTLVYRPQPSTSNTGTRT</sequence>
<dbReference type="Pfam" id="PF05675">
    <property type="entry name" value="DUF817"/>
    <property type="match status" value="1"/>
</dbReference>
<comment type="caution">
    <text evidence="2">The sequence shown here is derived from an EMBL/GenBank/DDBJ whole genome shotgun (WGS) entry which is preliminary data.</text>
</comment>